<keyword evidence="2" id="KW-0732">Signal</keyword>
<evidence type="ECO:0008006" key="4">
    <source>
        <dbReference type="Google" id="ProtNLM"/>
    </source>
</evidence>
<gene>
    <name evidence="3" type="ORF">EGYM00392_LOCUS2487</name>
</gene>
<reference evidence="3" key="1">
    <citation type="submission" date="2021-01" db="EMBL/GenBank/DDBJ databases">
        <authorList>
            <person name="Corre E."/>
            <person name="Pelletier E."/>
            <person name="Niang G."/>
            <person name="Scheremetjew M."/>
            <person name="Finn R."/>
            <person name="Kale V."/>
            <person name="Holt S."/>
            <person name="Cochrane G."/>
            <person name="Meng A."/>
            <person name="Brown T."/>
            <person name="Cohen L."/>
        </authorList>
    </citation>
    <scope>NUCLEOTIDE SEQUENCE</scope>
    <source>
        <strain evidence="3">NIES-381</strain>
    </source>
</reference>
<protein>
    <recommendedName>
        <fullName evidence="4">Secreted protein</fullName>
    </recommendedName>
</protein>
<accession>A0A7S1HUB3</accession>
<dbReference type="EMBL" id="HBGA01007013">
    <property type="protein sequence ID" value="CAD8991444.1"/>
    <property type="molecule type" value="Transcribed_RNA"/>
</dbReference>
<sequence length="111" mass="12369">MRCLPCHLSLLGLWTVRSAPGLSGLSSAMADYSNMSERCSKRPPRGSTYPNPAPTMFQEEPCRPTMQYNRLQLWKMFSITRTLIPAFISLNFSLPVSPCVPNSVMAISAKE</sequence>
<feature type="chain" id="PRO_5030774243" description="Secreted protein" evidence="2">
    <location>
        <begin position="19"/>
        <end position="111"/>
    </location>
</feature>
<evidence type="ECO:0000256" key="1">
    <source>
        <dbReference type="SAM" id="MobiDB-lite"/>
    </source>
</evidence>
<feature type="region of interest" description="Disordered" evidence="1">
    <location>
        <begin position="36"/>
        <end position="55"/>
    </location>
</feature>
<proteinExistence type="predicted"/>
<evidence type="ECO:0000256" key="2">
    <source>
        <dbReference type="SAM" id="SignalP"/>
    </source>
</evidence>
<organism evidence="3">
    <name type="scientific">Eutreptiella gymnastica</name>
    <dbReference type="NCBI Taxonomy" id="73025"/>
    <lineage>
        <taxon>Eukaryota</taxon>
        <taxon>Discoba</taxon>
        <taxon>Euglenozoa</taxon>
        <taxon>Euglenida</taxon>
        <taxon>Spirocuta</taxon>
        <taxon>Euglenophyceae</taxon>
        <taxon>Eutreptiales</taxon>
        <taxon>Eutreptiaceae</taxon>
        <taxon>Eutreptiella</taxon>
    </lineage>
</organism>
<feature type="signal peptide" evidence="2">
    <location>
        <begin position="1"/>
        <end position="18"/>
    </location>
</feature>
<dbReference type="AlphaFoldDB" id="A0A7S1HUB3"/>
<evidence type="ECO:0000313" key="3">
    <source>
        <dbReference type="EMBL" id="CAD8991444.1"/>
    </source>
</evidence>
<name>A0A7S1HUB3_9EUGL</name>